<organism evidence="1 2">
    <name type="scientific">Bifidobacterium vansinderenii</name>
    <dbReference type="NCBI Taxonomy" id="1984871"/>
    <lineage>
        <taxon>Bacteria</taxon>
        <taxon>Bacillati</taxon>
        <taxon>Actinomycetota</taxon>
        <taxon>Actinomycetes</taxon>
        <taxon>Bifidobacteriales</taxon>
        <taxon>Bifidobacteriaceae</taxon>
        <taxon>Bifidobacterium</taxon>
    </lineage>
</organism>
<name>A0A229VW80_9BIFI</name>
<proteinExistence type="predicted"/>
<dbReference type="EMBL" id="NEWD01000027">
    <property type="protein sequence ID" value="OXM99873.1"/>
    <property type="molecule type" value="Genomic_DNA"/>
</dbReference>
<keyword evidence="2" id="KW-1185">Reference proteome</keyword>
<dbReference type="OrthoDB" id="3229928at2"/>
<accession>A0A229VW80</accession>
<protein>
    <recommendedName>
        <fullName evidence="3">Tail protein</fullName>
    </recommendedName>
</protein>
<dbReference type="AlphaFoldDB" id="A0A229VW80"/>
<gene>
    <name evidence="1" type="ORF">Tam10B_1836</name>
</gene>
<reference evidence="1 2" key="1">
    <citation type="submission" date="2017-05" db="EMBL/GenBank/DDBJ databases">
        <title>Bifidobacterium vansinderenii sp. nov.</title>
        <authorList>
            <person name="Lugli G.A."/>
            <person name="Duranti S."/>
            <person name="Mangifesta M."/>
        </authorList>
    </citation>
    <scope>NUCLEOTIDE SEQUENCE [LARGE SCALE GENOMIC DNA]</scope>
    <source>
        <strain evidence="1 2">Tam10B</strain>
    </source>
</reference>
<evidence type="ECO:0000313" key="2">
    <source>
        <dbReference type="Proteomes" id="UP000215433"/>
    </source>
</evidence>
<evidence type="ECO:0000313" key="1">
    <source>
        <dbReference type="EMBL" id="OXM99873.1"/>
    </source>
</evidence>
<dbReference type="RefSeq" id="WP_093960970.1">
    <property type="nucleotide sequence ID" value="NZ_NEWD01000027.1"/>
</dbReference>
<dbReference type="Proteomes" id="UP000215433">
    <property type="component" value="Unassembled WGS sequence"/>
</dbReference>
<sequence length="301" mass="33308">MSVLEVTYYAANAVDPDSGFTGMNIQLDADPIWVNTGDSLRGHEWQYTLGANSATGIALDGARECDATMDCIDYAAWDRARRAFDADLRAMRDNDSADPGTLIVRYDPVGGTPTQWTVKALMVKAEPQQISASGHVRAKLTFLLLGWWHHQLDWQHFTPKATTGKWLDLPTDMPFDLMPRLARTVHNPASTPMPFLMKMHGPAVNPGINFGTNFYQVLITLDERETIEIDSVEGQRSVILRGSDGLTTTDIFDKAVRGGGLGSGNYIFEPISPGDTTITWWGDYELDVAIVEEDSEPPWSI</sequence>
<evidence type="ECO:0008006" key="3">
    <source>
        <dbReference type="Google" id="ProtNLM"/>
    </source>
</evidence>
<comment type="caution">
    <text evidence="1">The sequence shown here is derived from an EMBL/GenBank/DDBJ whole genome shotgun (WGS) entry which is preliminary data.</text>
</comment>